<feature type="domain" description="Kringle" evidence="8">
    <location>
        <begin position="100"/>
        <end position="182"/>
    </location>
</feature>
<feature type="disulfide bond" evidence="6">
    <location>
        <begin position="278"/>
        <end position="317"/>
    </location>
</feature>
<dbReference type="InterPro" id="IPR013806">
    <property type="entry name" value="Kringle-like"/>
</dbReference>
<keyword evidence="1" id="KW-0721">Serine protease homolog</keyword>
<evidence type="ECO:0000259" key="8">
    <source>
        <dbReference type="PROSITE" id="PS50070"/>
    </source>
</evidence>
<dbReference type="InterPro" id="IPR038178">
    <property type="entry name" value="Kringle_sf"/>
</dbReference>
<reference evidence="11" key="1">
    <citation type="submission" date="2019-08" db="EMBL/GenBank/DDBJ databases">
        <title>Three high-quality genomes provides insights into domestication of ducks.</title>
        <authorList>
            <person name="Hou Z.C."/>
            <person name="Zhu F."/>
            <person name="Yin Z.T."/>
            <person name="Zhang F."/>
        </authorList>
    </citation>
    <scope>NUCLEOTIDE SEQUENCE [LARGE SCALE GENOMIC DNA]</scope>
</reference>
<feature type="chain" id="PRO_5034544127" description="Plasminogen" evidence="7">
    <location>
        <begin position="18"/>
        <end position="739"/>
    </location>
</feature>
<dbReference type="InterPro" id="IPR000001">
    <property type="entry name" value="Kringle"/>
</dbReference>
<accession>A0A8B9ZL80</accession>
<feature type="disulfide bond" evidence="6">
    <location>
        <begin position="257"/>
        <end position="334"/>
    </location>
</feature>
<dbReference type="InterPro" id="IPR018056">
    <property type="entry name" value="Kringle_CS"/>
</dbReference>
<feature type="domain" description="Kringle" evidence="8">
    <location>
        <begin position="175"/>
        <end position="244"/>
    </location>
</feature>
<dbReference type="AlphaFoldDB" id="A0A8B9ZL80"/>
<dbReference type="FunFam" id="2.40.20.10:FF:000025">
    <property type="entry name" value="Plasminogen"/>
    <property type="match status" value="1"/>
</dbReference>
<sequence>FFFLLLLLLLLLFVLKGDVLDDYLRMDGVWILTRNKQFYETNNEIECAEKCEAERNFTCRAFLYTRKKLQCLTLAENSKTTLIFSSTDSVLYEKRIYLLQCKRGIGKDYRGTEAKTWRGIPCQKWAEKTPHNPNITPEKYPSAGLEENYCRNPDDDVNGPWCYTTDPAIRFDYYYHGNVSRTESGLECQRWDAQEPHMHGYTLKHFPGKDLKMNYCRNPDGELRPWCFTTSPTKRWEYCNIPRCTTRPRVSGLSSQCISGHGEDYRGRIAITESGNICQHWNMQFPHKHGWIPDRYPCKGLEENYCRNPDGEKRPWCYTSNSSVRWEYCSIPRCDRTEQGSADVPAQIPQVEECYRDKGLSYRGTTSITESGRKCQAWNSKSPHNLEKILKKFPNADLRENYCRNPDGDDRPWCFTTDPNRIWEYCNLRRCDDHTEEIQQVTIIYFYFYFSSTDCINGNGKDYRGTVAKTGHGRTCQEWSSQSPHSHKYFTPLTHPRAGLDKNYCRNPDGDVNGLWCFTTDPEKKWEYCEIPTNTHHCSGTLIHPQWVLTAAQCLQESTDPSSYMVFLGIQNLNAAAPSLQIRSVQKLLKEPGGADIALLKLHSRAGDRSQSFRYSGLPTSQCLGYHLQVHFLVLHKGTNAGKTLKDIEFPVLENRMCHRPGFLHGSINNHEFCGGFTFRSVHYCEAEVGGPLVCQNKDRFVQYGVTSWGLDCSQPSKPTGFVQIPSFLSWIKNVMAAH</sequence>
<dbReference type="Pfam" id="PF00089">
    <property type="entry name" value="Trypsin"/>
    <property type="match status" value="1"/>
</dbReference>
<feature type="domain" description="Kringle" evidence="8">
    <location>
        <begin position="256"/>
        <end position="334"/>
    </location>
</feature>
<protein>
    <recommendedName>
        <fullName evidence="13">Plasminogen</fullName>
    </recommendedName>
</protein>
<evidence type="ECO:0000256" key="6">
    <source>
        <dbReference type="PROSITE-ProRule" id="PRU00121"/>
    </source>
</evidence>
<dbReference type="PROSITE" id="PS50240">
    <property type="entry name" value="TRYPSIN_DOM"/>
    <property type="match status" value="1"/>
</dbReference>
<evidence type="ECO:0000313" key="12">
    <source>
        <dbReference type="Proteomes" id="UP000694400"/>
    </source>
</evidence>
<dbReference type="FunFam" id="2.40.20.10:FF:000011">
    <property type="entry name" value="Plasminogen"/>
    <property type="match status" value="1"/>
</dbReference>
<dbReference type="InterPro" id="IPR024174">
    <property type="entry name" value="HGF/MST1"/>
</dbReference>
<dbReference type="PANTHER" id="PTHR24261">
    <property type="entry name" value="PLASMINOGEN-RELATED"/>
    <property type="match status" value="1"/>
</dbReference>
<dbReference type="InterPro" id="IPR001314">
    <property type="entry name" value="Peptidase_S1A"/>
</dbReference>
<feature type="disulfide bond" evidence="6">
    <location>
        <begin position="375"/>
        <end position="414"/>
    </location>
</feature>
<reference evidence="11" key="2">
    <citation type="submission" date="2025-08" db="UniProtKB">
        <authorList>
            <consortium name="Ensembl"/>
        </authorList>
    </citation>
    <scope>IDENTIFICATION</scope>
</reference>
<feature type="disulfide bond" evidence="6">
    <location>
        <begin position="216"/>
        <end position="239"/>
    </location>
</feature>
<dbReference type="SMART" id="SM00473">
    <property type="entry name" value="PAN_AP"/>
    <property type="match status" value="1"/>
</dbReference>
<dbReference type="Gene3D" id="2.40.10.10">
    <property type="entry name" value="Trypsin-like serine proteases"/>
    <property type="match status" value="2"/>
</dbReference>
<evidence type="ECO:0000256" key="5">
    <source>
        <dbReference type="ARBA" id="ARBA00023157"/>
    </source>
</evidence>
<feature type="disulfide bond" evidence="6">
    <location>
        <begin position="403"/>
        <end position="426"/>
    </location>
</feature>
<feature type="signal peptide" evidence="7">
    <location>
        <begin position="1"/>
        <end position="17"/>
    </location>
</feature>
<keyword evidence="5 6" id="KW-1015">Disulfide bond</keyword>
<dbReference type="Pfam" id="PF00024">
    <property type="entry name" value="PAN_1"/>
    <property type="match status" value="1"/>
</dbReference>
<dbReference type="InterPro" id="IPR001254">
    <property type="entry name" value="Trypsin_dom"/>
</dbReference>
<comment type="caution">
    <text evidence="6">Lacks conserved residue(s) required for the propagation of feature annotation.</text>
</comment>
<keyword evidence="3 7" id="KW-0732">Signal</keyword>
<dbReference type="InterPro" id="IPR050759">
    <property type="entry name" value="Serine_protease_kringle"/>
</dbReference>
<evidence type="ECO:0000256" key="2">
    <source>
        <dbReference type="ARBA" id="ARBA00022572"/>
    </source>
</evidence>
<dbReference type="SUPFAM" id="SSF57440">
    <property type="entry name" value="Kringle-like"/>
    <property type="match status" value="5"/>
</dbReference>
<dbReference type="InterPro" id="IPR009003">
    <property type="entry name" value="Peptidase_S1_PA"/>
</dbReference>
<feature type="domain" description="Apple" evidence="10">
    <location>
        <begin position="15"/>
        <end position="96"/>
    </location>
</feature>
<dbReference type="CDD" id="cd01099">
    <property type="entry name" value="PAN_AP_HGF"/>
    <property type="match status" value="1"/>
</dbReference>
<dbReference type="FunFam" id="2.40.20.10:FF:000004">
    <property type="entry name" value="Hepatocyte growth factor"/>
    <property type="match status" value="1"/>
</dbReference>
<dbReference type="CDD" id="cd00190">
    <property type="entry name" value="Tryp_SPc"/>
    <property type="match status" value="1"/>
</dbReference>
<evidence type="ECO:0000259" key="10">
    <source>
        <dbReference type="PROSITE" id="PS50948"/>
    </source>
</evidence>
<dbReference type="Ensembl" id="ENSAPLT00020027727.1">
    <property type="protein sequence ID" value="ENSAPLP00020025723.1"/>
    <property type="gene ID" value="ENSAPLG00020017636.1"/>
</dbReference>
<evidence type="ECO:0000256" key="3">
    <source>
        <dbReference type="ARBA" id="ARBA00022729"/>
    </source>
</evidence>
<keyword evidence="4" id="KW-0677">Repeat</keyword>
<reference evidence="11" key="3">
    <citation type="submission" date="2025-09" db="UniProtKB">
        <authorList>
            <consortium name="Ensembl"/>
        </authorList>
    </citation>
    <scope>IDENTIFICATION</scope>
</reference>
<dbReference type="Pfam" id="PF00051">
    <property type="entry name" value="Kringle"/>
    <property type="match status" value="5"/>
</dbReference>
<dbReference type="PRINTS" id="PR00722">
    <property type="entry name" value="CHYMOTRYPSIN"/>
</dbReference>
<proteinExistence type="predicted"/>
<evidence type="ECO:0000259" key="9">
    <source>
        <dbReference type="PROSITE" id="PS50240"/>
    </source>
</evidence>
<dbReference type="CDD" id="cd00108">
    <property type="entry name" value="KR"/>
    <property type="match status" value="5"/>
</dbReference>
<dbReference type="PROSITE" id="PS00021">
    <property type="entry name" value="KRINGLE_1"/>
    <property type="match status" value="4"/>
</dbReference>
<feature type="domain" description="Peptidase S1" evidence="9">
    <location>
        <begin position="511"/>
        <end position="737"/>
    </location>
</feature>
<dbReference type="InterPro" id="IPR003609">
    <property type="entry name" value="Pan_app"/>
</dbReference>
<feature type="disulfide bond" evidence="6">
    <location>
        <begin position="188"/>
        <end position="227"/>
    </location>
</feature>
<organism evidence="11 12">
    <name type="scientific">Anas platyrhynchos</name>
    <name type="common">Mallard</name>
    <name type="synonym">Anas boschas</name>
    <dbReference type="NCBI Taxonomy" id="8839"/>
    <lineage>
        <taxon>Eukaryota</taxon>
        <taxon>Metazoa</taxon>
        <taxon>Chordata</taxon>
        <taxon>Craniata</taxon>
        <taxon>Vertebrata</taxon>
        <taxon>Euteleostomi</taxon>
        <taxon>Archelosauria</taxon>
        <taxon>Archosauria</taxon>
        <taxon>Dinosauria</taxon>
        <taxon>Saurischia</taxon>
        <taxon>Theropoda</taxon>
        <taxon>Coelurosauria</taxon>
        <taxon>Aves</taxon>
        <taxon>Neognathae</taxon>
        <taxon>Galloanserae</taxon>
        <taxon>Anseriformes</taxon>
        <taxon>Anatidae</taxon>
        <taxon>Anatinae</taxon>
        <taxon>Anas</taxon>
    </lineage>
</organism>
<dbReference type="PRINTS" id="PR00018">
    <property type="entry name" value="KRINGLE"/>
</dbReference>
<feature type="disulfide bond" evidence="6">
    <location>
        <begin position="306"/>
        <end position="329"/>
    </location>
</feature>
<dbReference type="FunFam" id="3.50.4.10:FF:000027">
    <property type="entry name" value="Plasminogen"/>
    <property type="match status" value="1"/>
</dbReference>
<dbReference type="SUPFAM" id="SSF57414">
    <property type="entry name" value="Hairpin loop containing domain-like"/>
    <property type="match status" value="1"/>
</dbReference>
<evidence type="ECO:0000256" key="7">
    <source>
        <dbReference type="SAM" id="SignalP"/>
    </source>
</evidence>
<dbReference type="InterPro" id="IPR043504">
    <property type="entry name" value="Peptidase_S1_PA_chymotrypsin"/>
</dbReference>
<dbReference type="PANTHER" id="PTHR24261:SF13">
    <property type="entry name" value="PLASMINOGEN"/>
    <property type="match status" value="1"/>
</dbReference>
<feature type="domain" description="Kringle" evidence="8">
    <location>
        <begin position="454"/>
        <end position="538"/>
    </location>
</feature>
<feature type="disulfide bond" evidence="6">
    <location>
        <begin position="354"/>
        <end position="431"/>
    </location>
</feature>
<dbReference type="SUPFAM" id="SSF50494">
    <property type="entry name" value="Trypsin-like serine proteases"/>
    <property type="match status" value="1"/>
</dbReference>
<name>A0A8B9ZL80_ANAPL</name>
<dbReference type="Gene3D" id="3.50.4.10">
    <property type="entry name" value="Hepatocyte Growth Factor"/>
    <property type="match status" value="1"/>
</dbReference>
<evidence type="ECO:0000313" key="11">
    <source>
        <dbReference type="Ensembl" id="ENSAPLP00020025723.1"/>
    </source>
</evidence>
<dbReference type="GO" id="GO:0006508">
    <property type="term" value="P:proteolysis"/>
    <property type="evidence" value="ECO:0007669"/>
    <property type="project" value="InterPro"/>
</dbReference>
<dbReference type="PIRSF" id="PIRSF001152">
    <property type="entry name" value="HGF_MST1"/>
    <property type="match status" value="1"/>
</dbReference>
<dbReference type="SMART" id="SM00020">
    <property type="entry name" value="Tryp_SPc"/>
    <property type="match status" value="1"/>
</dbReference>
<dbReference type="GO" id="GO:0004252">
    <property type="term" value="F:serine-type endopeptidase activity"/>
    <property type="evidence" value="ECO:0007669"/>
    <property type="project" value="InterPro"/>
</dbReference>
<evidence type="ECO:0000256" key="1">
    <source>
        <dbReference type="ARBA" id="ARBA00022542"/>
    </source>
</evidence>
<dbReference type="Proteomes" id="UP000694400">
    <property type="component" value="Chromosome 3"/>
</dbReference>
<evidence type="ECO:0008006" key="13">
    <source>
        <dbReference type="Google" id="ProtNLM"/>
    </source>
</evidence>
<dbReference type="SMART" id="SM00130">
    <property type="entry name" value="KR"/>
    <property type="match status" value="5"/>
</dbReference>
<dbReference type="PROSITE" id="PS50070">
    <property type="entry name" value="KRINGLE_2"/>
    <property type="match status" value="5"/>
</dbReference>
<dbReference type="Gene3D" id="2.40.20.10">
    <property type="entry name" value="Plasminogen Kringle 4"/>
    <property type="match status" value="5"/>
</dbReference>
<dbReference type="PROSITE" id="PS50948">
    <property type="entry name" value="PAN"/>
    <property type="match status" value="1"/>
</dbReference>
<keyword evidence="2 6" id="KW-0420">Kringle</keyword>
<feature type="domain" description="Kringle" evidence="8">
    <location>
        <begin position="353"/>
        <end position="431"/>
    </location>
</feature>
<evidence type="ECO:0000256" key="4">
    <source>
        <dbReference type="ARBA" id="ARBA00022737"/>
    </source>
</evidence>